<feature type="region of interest" description="Disordered" evidence="1">
    <location>
        <begin position="1"/>
        <end position="20"/>
    </location>
</feature>
<gene>
    <name evidence="3" type="ORF">ACFPIJ_44705</name>
</gene>
<reference evidence="4" key="1">
    <citation type="journal article" date="2019" name="Int. J. Syst. Evol. Microbiol.">
        <title>The Global Catalogue of Microorganisms (GCM) 10K type strain sequencing project: providing services to taxonomists for standard genome sequencing and annotation.</title>
        <authorList>
            <consortium name="The Broad Institute Genomics Platform"/>
            <consortium name="The Broad Institute Genome Sequencing Center for Infectious Disease"/>
            <person name="Wu L."/>
            <person name="Ma J."/>
        </authorList>
    </citation>
    <scope>NUCLEOTIDE SEQUENCE [LARGE SCALE GENOMIC DNA]</scope>
    <source>
        <strain evidence="4">CGMCC 4.7152</strain>
    </source>
</reference>
<feature type="domain" description="NACHT N-terminal Helical" evidence="2">
    <location>
        <begin position="33"/>
        <end position="187"/>
    </location>
</feature>
<accession>A0ABV9W885</accession>
<dbReference type="InterPro" id="IPR054567">
    <property type="entry name" value="NNH7"/>
</dbReference>
<dbReference type="SUPFAM" id="SSF52540">
    <property type="entry name" value="P-loop containing nucleoside triphosphate hydrolases"/>
    <property type="match status" value="1"/>
</dbReference>
<evidence type="ECO:0000313" key="3">
    <source>
        <dbReference type="EMBL" id="MFC5004917.1"/>
    </source>
</evidence>
<evidence type="ECO:0000256" key="1">
    <source>
        <dbReference type="SAM" id="MobiDB-lite"/>
    </source>
</evidence>
<keyword evidence="4" id="KW-1185">Reference proteome</keyword>
<dbReference type="EMBL" id="JBHSIU010000066">
    <property type="protein sequence ID" value="MFC5004917.1"/>
    <property type="molecule type" value="Genomic_DNA"/>
</dbReference>
<protein>
    <submittedName>
        <fullName evidence="3">NACHT domain-containing protein</fullName>
    </submittedName>
</protein>
<dbReference type="Gene3D" id="3.40.50.300">
    <property type="entry name" value="P-loop containing nucleotide triphosphate hydrolases"/>
    <property type="match status" value="1"/>
</dbReference>
<dbReference type="Proteomes" id="UP001595912">
    <property type="component" value="Unassembled WGS sequence"/>
</dbReference>
<comment type="caution">
    <text evidence="3">The sequence shown here is derived from an EMBL/GenBank/DDBJ whole genome shotgun (WGS) entry which is preliminary data.</text>
</comment>
<name>A0ABV9W885_9ACTN</name>
<organism evidence="3 4">
    <name type="scientific">Dactylosporangium cerinum</name>
    <dbReference type="NCBI Taxonomy" id="1434730"/>
    <lineage>
        <taxon>Bacteria</taxon>
        <taxon>Bacillati</taxon>
        <taxon>Actinomycetota</taxon>
        <taxon>Actinomycetes</taxon>
        <taxon>Micromonosporales</taxon>
        <taxon>Micromonosporaceae</taxon>
        <taxon>Dactylosporangium</taxon>
    </lineage>
</organism>
<dbReference type="RefSeq" id="WP_380125238.1">
    <property type="nucleotide sequence ID" value="NZ_JBHSIU010000066.1"/>
</dbReference>
<sequence>MTGLDPRASERSNHPMAPSPYTLEGAVKVLSDLGGTLTVIAPGLWSAHDHAVSTALHQLVTAGVERLRGRRSPERADLLAATHTALAYEAFFDALPDTLVSAAVPASEQLTLTFTTTRVLLPWAGCPFQANRDASVQSLHSELAHLYVEAASSPEALTDVVGRSLDRYDAGYGMLAAEVREFDLWAMPDGPAAARTAGGQVADSLARLERLMASLTETTRDEADHVRRLSAGFNRAVLNEPLITAGISHDLPALKVPTIEDGYLSPSFRSMVMSGDARPASESWWAGATAEHTDLDAFLAAYFSSPQSFDRPLVVLGHPGSGKSMFTKVCAARLSGSDAFSAARIPLRQVPDPSAPIYQQVTAVLSKATNGRVSWPDLSSASANATRVLFIDGLDEFMQASGTAESSFLQNVVEFQRVEAITSHPVAVVVTSRTLVADMARIPDGCLVIKLEDFSPGQVQTCLDIWQNANPRLRHSNLAGIPSAESVLSYGDLARQPLLLLLLVLYGVSNGLPPMEKDSSPAHIYGGILRRFIRRELGKPTDAEAVGDEETQVHAELWRLGIAAFGMFNRGKHYIEEHTLLDDLHALDPVSRPRKTPRGGVALNAARRVLGRFFFIHASEADEGLEGRSYEFLHATFSEYLVAYITMTEIAELWNSRDRPSSQDWDDDRLYALLSHQTFDSGGSAILPFLEQLHAAPDVRSHAGRMLRILLSEASDRWDSGRYGAYSPSSGNYLERFAIYTGNLILILLRLESGPVALTSIFHESAYNQWPKLVRIWQKYLGFEFLESMTVVADQDWAVIRHERFDEQSVVHAEWLGLSRIDATIFNAGHGIIGNDYSIGSSDIEIGAMGQVARAFVDPTAVRDAHLSVISLSYATERDRPRDYTACLLTAHVANSPELFTYEDVQALAPFAIPGSRSAAAWPLSLIAAQYPQLAEEAEVAAHAEWVDVTGPPFAALLAGALVWRDHWPLGARILSRAPGDLYGPLEDLRPWIDGMAGLVDERRQVLVVAGHLASVLDKRLHEASAEDEIDVAPRSAGGDAEAVQA</sequence>
<dbReference type="Pfam" id="PF22738">
    <property type="entry name" value="NNH7"/>
    <property type="match status" value="1"/>
</dbReference>
<proteinExistence type="predicted"/>
<dbReference type="InterPro" id="IPR027417">
    <property type="entry name" value="P-loop_NTPase"/>
</dbReference>
<evidence type="ECO:0000259" key="2">
    <source>
        <dbReference type="Pfam" id="PF22738"/>
    </source>
</evidence>
<evidence type="ECO:0000313" key="4">
    <source>
        <dbReference type="Proteomes" id="UP001595912"/>
    </source>
</evidence>